<dbReference type="Gene3D" id="3.40.630.30">
    <property type="match status" value="1"/>
</dbReference>
<dbReference type="Proteomes" id="UP000626220">
    <property type="component" value="Unassembled WGS sequence"/>
</dbReference>
<keyword evidence="3" id="KW-1185">Reference proteome</keyword>
<sequence>MPLSPDFLREMRPGEEAQVEALLTAAFGGPEEAALVRALRKAGDMVGEQVMTAEGAVIAYAGLSRMVAPKGWLCLAPVAVHPDWQGRRVGKRMVGLIAEWARLSGRTVVVLGQVDFYSKAGFSAARAARLTSPYPVEHTLLAGPGDTVPAETLVYPRAFG</sequence>
<reference evidence="2" key="2">
    <citation type="submission" date="2020-09" db="EMBL/GenBank/DDBJ databases">
        <authorList>
            <person name="Sun Q."/>
            <person name="Kim S."/>
        </authorList>
    </citation>
    <scope>NUCLEOTIDE SEQUENCE</scope>
    <source>
        <strain evidence="2">KCTC 42650</strain>
    </source>
</reference>
<dbReference type="SUPFAM" id="SSF55729">
    <property type="entry name" value="Acyl-CoA N-acyltransferases (Nat)"/>
    <property type="match status" value="1"/>
</dbReference>
<proteinExistence type="predicted"/>
<evidence type="ECO:0000313" key="2">
    <source>
        <dbReference type="EMBL" id="GHF54812.1"/>
    </source>
</evidence>
<name>A0A8J3GXQ8_9RHOB</name>
<evidence type="ECO:0000313" key="3">
    <source>
        <dbReference type="Proteomes" id="UP000626220"/>
    </source>
</evidence>
<accession>A0A8J3GXQ8</accession>
<comment type="caution">
    <text evidence="2">The sequence shown here is derived from an EMBL/GenBank/DDBJ whole genome shotgun (WGS) entry which is preliminary data.</text>
</comment>
<organism evidence="2 3">
    <name type="scientific">Seohaeicola zhoushanensis</name>
    <dbReference type="NCBI Taxonomy" id="1569283"/>
    <lineage>
        <taxon>Bacteria</taxon>
        <taxon>Pseudomonadati</taxon>
        <taxon>Pseudomonadota</taxon>
        <taxon>Alphaproteobacteria</taxon>
        <taxon>Rhodobacterales</taxon>
        <taxon>Roseobacteraceae</taxon>
        <taxon>Seohaeicola</taxon>
    </lineage>
</organism>
<dbReference type="PROSITE" id="PS51186">
    <property type="entry name" value="GNAT"/>
    <property type="match status" value="1"/>
</dbReference>
<dbReference type="EMBL" id="BNCJ01000007">
    <property type="protein sequence ID" value="GHF54812.1"/>
    <property type="molecule type" value="Genomic_DNA"/>
</dbReference>
<dbReference type="Pfam" id="PF13508">
    <property type="entry name" value="Acetyltransf_7"/>
    <property type="match status" value="1"/>
</dbReference>
<dbReference type="CDD" id="cd04301">
    <property type="entry name" value="NAT_SF"/>
    <property type="match status" value="1"/>
</dbReference>
<gene>
    <name evidence="2" type="ORF">GCM10017056_27910</name>
</gene>
<dbReference type="InterPro" id="IPR000182">
    <property type="entry name" value="GNAT_dom"/>
</dbReference>
<dbReference type="AlphaFoldDB" id="A0A8J3GXQ8"/>
<dbReference type="GO" id="GO:0016747">
    <property type="term" value="F:acyltransferase activity, transferring groups other than amino-acyl groups"/>
    <property type="evidence" value="ECO:0007669"/>
    <property type="project" value="InterPro"/>
</dbReference>
<evidence type="ECO:0000259" key="1">
    <source>
        <dbReference type="PROSITE" id="PS51186"/>
    </source>
</evidence>
<reference evidence="2" key="1">
    <citation type="journal article" date="2014" name="Int. J. Syst. Evol. Microbiol.">
        <title>Complete genome sequence of Corynebacterium casei LMG S-19264T (=DSM 44701T), isolated from a smear-ripened cheese.</title>
        <authorList>
            <consortium name="US DOE Joint Genome Institute (JGI-PGF)"/>
            <person name="Walter F."/>
            <person name="Albersmeier A."/>
            <person name="Kalinowski J."/>
            <person name="Ruckert C."/>
        </authorList>
    </citation>
    <scope>NUCLEOTIDE SEQUENCE</scope>
    <source>
        <strain evidence="2">KCTC 42650</strain>
    </source>
</reference>
<dbReference type="RefSeq" id="WP_189680706.1">
    <property type="nucleotide sequence ID" value="NZ_BNCJ01000007.1"/>
</dbReference>
<protein>
    <submittedName>
        <fullName evidence="2">N-acetyltransferase</fullName>
    </submittedName>
</protein>
<dbReference type="InterPro" id="IPR016181">
    <property type="entry name" value="Acyl_CoA_acyltransferase"/>
</dbReference>
<feature type="domain" description="N-acetyltransferase" evidence="1">
    <location>
        <begin position="6"/>
        <end position="146"/>
    </location>
</feature>